<dbReference type="EMBL" id="CP000542">
    <property type="protein sequence ID" value="ABM57125.1"/>
    <property type="molecule type" value="Genomic_DNA"/>
</dbReference>
<dbReference type="HOGENOM" id="CLU_106738_8_0_4"/>
<dbReference type="Pfam" id="PF13577">
    <property type="entry name" value="SnoaL_4"/>
    <property type="match status" value="1"/>
</dbReference>
<proteinExistence type="predicted"/>
<accession>A1WHL8</accession>
<feature type="domain" description="SnoaL-like" evidence="1">
    <location>
        <begin position="3"/>
        <end position="129"/>
    </location>
</feature>
<dbReference type="Gene3D" id="3.10.450.50">
    <property type="match status" value="1"/>
</dbReference>
<keyword evidence="3" id="KW-1185">Reference proteome</keyword>
<dbReference type="AlphaFoldDB" id="A1WHL8"/>
<dbReference type="CDD" id="cd00531">
    <property type="entry name" value="NTF2_like"/>
    <property type="match status" value="1"/>
</dbReference>
<organism evidence="2 3">
    <name type="scientific">Verminephrobacter eiseniae (strain EF01-2)</name>
    <dbReference type="NCBI Taxonomy" id="391735"/>
    <lineage>
        <taxon>Bacteria</taxon>
        <taxon>Pseudomonadati</taxon>
        <taxon>Pseudomonadota</taxon>
        <taxon>Betaproteobacteria</taxon>
        <taxon>Burkholderiales</taxon>
        <taxon>Comamonadaceae</taxon>
        <taxon>Verminephrobacter</taxon>
    </lineage>
</organism>
<dbReference type="KEGG" id="vei:Veis_1359"/>
<dbReference type="Proteomes" id="UP000000374">
    <property type="component" value="Chromosome"/>
</dbReference>
<reference evidence="3" key="1">
    <citation type="submission" date="2006-12" db="EMBL/GenBank/DDBJ databases">
        <title>Complete sequence of chromosome 1 of Verminephrobacter eiseniae EF01-2.</title>
        <authorList>
            <person name="Copeland A."/>
            <person name="Lucas S."/>
            <person name="Lapidus A."/>
            <person name="Barry K."/>
            <person name="Detter J.C."/>
            <person name="Glavina del Rio T."/>
            <person name="Dalin E."/>
            <person name="Tice H."/>
            <person name="Pitluck S."/>
            <person name="Chertkov O."/>
            <person name="Brettin T."/>
            <person name="Bruce D."/>
            <person name="Han C."/>
            <person name="Tapia R."/>
            <person name="Gilna P."/>
            <person name="Schmutz J."/>
            <person name="Larimer F."/>
            <person name="Land M."/>
            <person name="Hauser L."/>
            <person name="Kyrpides N."/>
            <person name="Kim E."/>
            <person name="Stahl D."/>
            <person name="Richardson P."/>
        </authorList>
    </citation>
    <scope>NUCLEOTIDE SEQUENCE [LARGE SCALE GENOMIC DNA]</scope>
    <source>
        <strain evidence="3">EF01-2</strain>
    </source>
</reference>
<protein>
    <recommendedName>
        <fullName evidence="1">SnoaL-like domain-containing protein</fullName>
    </recommendedName>
</protein>
<evidence type="ECO:0000313" key="2">
    <source>
        <dbReference type="EMBL" id="ABM57125.1"/>
    </source>
</evidence>
<dbReference type="SUPFAM" id="SSF54427">
    <property type="entry name" value="NTF2-like"/>
    <property type="match status" value="1"/>
</dbReference>
<name>A1WHL8_VEREI</name>
<dbReference type="InterPro" id="IPR032710">
    <property type="entry name" value="NTF2-like_dom_sf"/>
</dbReference>
<evidence type="ECO:0000259" key="1">
    <source>
        <dbReference type="Pfam" id="PF13577"/>
    </source>
</evidence>
<evidence type="ECO:0000313" key="3">
    <source>
        <dbReference type="Proteomes" id="UP000000374"/>
    </source>
</evidence>
<gene>
    <name evidence="2" type="ordered locus">Veis_1359</name>
</gene>
<dbReference type="eggNOG" id="COG3631">
    <property type="taxonomic scope" value="Bacteria"/>
</dbReference>
<dbReference type="InterPro" id="IPR037401">
    <property type="entry name" value="SnoaL-like"/>
</dbReference>
<sequence>MLAEQACRDLVVQAAAFTDAQSHEDFAALFTEDGVLIRPGPEHIQGQAAIIESYRSRPAGRMTRHLISNILVKLESDTAAHSTSCVLLWSGLASDAAGPFGRPAQARQVVGEFDDILSLTPQGWRIRRREARFLLFSEKSA</sequence>